<dbReference type="GO" id="GO:0004519">
    <property type="term" value="F:endonuclease activity"/>
    <property type="evidence" value="ECO:0007669"/>
    <property type="project" value="UniProtKB-KW"/>
</dbReference>
<dbReference type="EMBL" id="JAEPIV010000020">
    <property type="protein sequence ID" value="MBK4722028.1"/>
    <property type="molecule type" value="Genomic_DNA"/>
</dbReference>
<reference evidence="1 2" key="1">
    <citation type="submission" date="2021-01" db="EMBL/GenBank/DDBJ databases">
        <title>Azospirillum sp. YIM DDC1 draft genome.</title>
        <authorList>
            <person name="Wang Y.-X."/>
        </authorList>
    </citation>
    <scope>NUCLEOTIDE SEQUENCE [LARGE SCALE GENOMIC DNA]</scope>
    <source>
        <strain evidence="1 2">YIM DDC1</strain>
    </source>
</reference>
<name>A0ABS1I4M5_9PROT</name>
<dbReference type="RefSeq" id="WP_200486665.1">
    <property type="nucleotide sequence ID" value="NZ_JAEPIV010000020.1"/>
</dbReference>
<proteinExistence type="predicted"/>
<dbReference type="Proteomes" id="UP000654452">
    <property type="component" value="Unassembled WGS sequence"/>
</dbReference>
<evidence type="ECO:0000313" key="1">
    <source>
        <dbReference type="EMBL" id="MBK4722028.1"/>
    </source>
</evidence>
<gene>
    <name evidence="1" type="ORF">JJL56_24550</name>
</gene>
<comment type="caution">
    <text evidence="1">The sequence shown here is derived from an EMBL/GenBank/DDBJ whole genome shotgun (WGS) entry which is preliminary data.</text>
</comment>
<sequence>MSDTMRTLIQRWREDQNATYRSWFLWEERVKNFRSIRRGIQQVVADIEAGTFGNAYRGSSLETVVHSIAEQRQIFKGADHAFLWKPKLRIPDIYENPDNQRAFGRLLDTCVCCNAEAQVLAAIRQIDAKQIKGLGPAVANLLYFLHPTIVPPFNTAIVNGYNALTGAKVKLGRWDEYLAMRQGILALNAAYRDALSNDLGAIGGLLFDIGSGRYAAPPRADDAVARAAWEVDLAKVREENAKAAKALAAEREGDRTHTEVQGWLRDLGRALDYDVWIASNDRGRVYNGGKLCEGCLERLPEAIEKTSGTDAIRLIDVLWLYRGKAQVAAAFEVEHSTSIYSGIVRMLDLALGTEAHALEGLFLVAPDGRQEEVRAQLARPAFSRVADLKVRYLPYGELEAHRKQMARFGSGMKAIHAISRTLI</sequence>
<keyword evidence="2" id="KW-1185">Reference proteome</keyword>
<protein>
    <submittedName>
        <fullName evidence="1">Type II restriction endonuclease</fullName>
    </submittedName>
</protein>
<keyword evidence="1" id="KW-0540">Nuclease</keyword>
<accession>A0ABS1I4M5</accession>
<keyword evidence="1" id="KW-0255">Endonuclease</keyword>
<organism evidence="1 2">
    <name type="scientific">Azospirillum aestuarii</name>
    <dbReference type="NCBI Taxonomy" id="2802052"/>
    <lineage>
        <taxon>Bacteria</taxon>
        <taxon>Pseudomonadati</taxon>
        <taxon>Pseudomonadota</taxon>
        <taxon>Alphaproteobacteria</taxon>
        <taxon>Rhodospirillales</taxon>
        <taxon>Azospirillaceae</taxon>
        <taxon>Azospirillum</taxon>
    </lineage>
</organism>
<evidence type="ECO:0000313" key="2">
    <source>
        <dbReference type="Proteomes" id="UP000654452"/>
    </source>
</evidence>
<keyword evidence="1" id="KW-0378">Hydrolase</keyword>